<dbReference type="Gene3D" id="2.40.50.100">
    <property type="match status" value="1"/>
</dbReference>
<dbReference type="Gene3D" id="3.40.50.1820">
    <property type="entry name" value="alpha/beta hydrolase"/>
    <property type="match status" value="1"/>
</dbReference>
<keyword evidence="4" id="KW-0012">Acyltransferase</keyword>
<keyword evidence="4" id="KW-0808">Transferase</keyword>
<dbReference type="RefSeq" id="WP_418159405.1">
    <property type="nucleotide sequence ID" value="NZ_JBBLZC010000008.1"/>
</dbReference>
<evidence type="ECO:0000313" key="4">
    <source>
        <dbReference type="EMBL" id="MEK0083558.1"/>
    </source>
</evidence>
<dbReference type="InterPro" id="IPR003016">
    <property type="entry name" value="2-oxoA_DH_lipoyl-BS"/>
</dbReference>
<feature type="domain" description="Lipoyl-binding" evidence="3">
    <location>
        <begin position="5"/>
        <end position="80"/>
    </location>
</feature>
<dbReference type="GO" id="GO:0004742">
    <property type="term" value="F:dihydrolipoyllysine-residue acetyltransferase activity"/>
    <property type="evidence" value="ECO:0007669"/>
    <property type="project" value="UniProtKB-EC"/>
</dbReference>
<evidence type="ECO:0000256" key="2">
    <source>
        <dbReference type="ARBA" id="ARBA00022823"/>
    </source>
</evidence>
<keyword evidence="2" id="KW-0450">Lipoyl</keyword>
<evidence type="ECO:0000256" key="1">
    <source>
        <dbReference type="ARBA" id="ARBA00001938"/>
    </source>
</evidence>
<evidence type="ECO:0000313" key="5">
    <source>
        <dbReference type="Proteomes" id="UP001375743"/>
    </source>
</evidence>
<dbReference type="Proteomes" id="UP001375743">
    <property type="component" value="Unassembled WGS sequence"/>
</dbReference>
<dbReference type="InterPro" id="IPR011053">
    <property type="entry name" value="Single_hybrid_motif"/>
</dbReference>
<proteinExistence type="predicted"/>
<dbReference type="InterPro" id="IPR000073">
    <property type="entry name" value="AB_hydrolase_1"/>
</dbReference>
<comment type="caution">
    <text evidence="4">The sequence shown here is derived from an EMBL/GenBank/DDBJ whole genome shotgun (WGS) entry which is preliminary data.</text>
</comment>
<dbReference type="PANTHER" id="PTHR46438:SF11">
    <property type="entry name" value="LIPASE-RELATED"/>
    <property type="match status" value="1"/>
</dbReference>
<keyword evidence="5" id="KW-1185">Reference proteome</keyword>
<comment type="cofactor">
    <cofactor evidence="1">
        <name>(R)-lipoate</name>
        <dbReference type="ChEBI" id="CHEBI:83088"/>
    </cofactor>
</comment>
<name>A0ABU8XQR8_9PROT</name>
<dbReference type="PROSITE" id="PS50968">
    <property type="entry name" value="BIOTINYL_LIPOYL"/>
    <property type="match status" value="1"/>
</dbReference>
<dbReference type="NCBIfam" id="NF011457">
    <property type="entry name" value="PRK14875.1"/>
    <property type="match status" value="1"/>
</dbReference>
<reference evidence="4 5" key="1">
    <citation type="submission" date="2024-01" db="EMBL/GenBank/DDBJ databases">
        <title>Multi-omics insights into the function and evolution of sodium benzoate biodegradation pathways in Benzoatithermus flavus gen. nov., sp. nov. from hot spring.</title>
        <authorList>
            <person name="Hu C.-J."/>
            <person name="Li W.-J."/>
        </authorList>
    </citation>
    <scope>NUCLEOTIDE SEQUENCE [LARGE SCALE GENOMIC DNA]</scope>
    <source>
        <strain evidence="4 5">SYSU G07066</strain>
    </source>
</reference>
<dbReference type="InterPro" id="IPR029058">
    <property type="entry name" value="AB_hydrolase_fold"/>
</dbReference>
<dbReference type="SUPFAM" id="SSF53474">
    <property type="entry name" value="alpha/beta-Hydrolases"/>
    <property type="match status" value="1"/>
</dbReference>
<gene>
    <name evidence="4" type="ORF">U1T56_10375</name>
</gene>
<accession>A0ABU8XQR8</accession>
<dbReference type="SUPFAM" id="SSF51230">
    <property type="entry name" value="Single hybrid motif"/>
    <property type="match status" value="1"/>
</dbReference>
<dbReference type="EMBL" id="JBBLZC010000008">
    <property type="protein sequence ID" value="MEK0083558.1"/>
    <property type="molecule type" value="Genomic_DNA"/>
</dbReference>
<dbReference type="CDD" id="cd06849">
    <property type="entry name" value="lipoyl_domain"/>
    <property type="match status" value="1"/>
</dbReference>
<evidence type="ECO:0000259" key="3">
    <source>
        <dbReference type="PROSITE" id="PS50968"/>
    </source>
</evidence>
<organism evidence="4 5">
    <name type="scientific">Benzoatithermus flavus</name>
    <dbReference type="NCBI Taxonomy" id="3108223"/>
    <lineage>
        <taxon>Bacteria</taxon>
        <taxon>Pseudomonadati</taxon>
        <taxon>Pseudomonadota</taxon>
        <taxon>Alphaproteobacteria</taxon>
        <taxon>Geminicoccales</taxon>
        <taxon>Geminicoccaceae</taxon>
        <taxon>Benzoatithermus</taxon>
    </lineage>
</organism>
<dbReference type="InterPro" id="IPR000089">
    <property type="entry name" value="Biotin_lipoyl"/>
</dbReference>
<dbReference type="PROSITE" id="PS00189">
    <property type="entry name" value="LIPOYL"/>
    <property type="match status" value="1"/>
</dbReference>
<dbReference type="EC" id="2.3.1.12" evidence="4"/>
<protein>
    <submittedName>
        <fullName evidence="4">Acetoin dehydrogenase dihydrolipoyllysine-residue acetyltransferase subunit</fullName>
        <ecNumber evidence="4">2.3.1.12</ecNumber>
    </submittedName>
</protein>
<dbReference type="PANTHER" id="PTHR46438">
    <property type="entry name" value="ALPHA/BETA-HYDROLASES SUPERFAMILY PROTEIN"/>
    <property type="match status" value="1"/>
</dbReference>
<dbReference type="Pfam" id="PF00364">
    <property type="entry name" value="Biotin_lipoyl"/>
    <property type="match status" value="1"/>
</dbReference>
<sequence length="376" mass="39986">MSDAIQTIVMPKWGLAMQEGLLAAWHVEEGQAIEKGQEILDIETSKIANVFESPVSGKLRKKVVREGETTPVGALLGVVADDSVSDAAIEAFIADFQAKFAEAQAASIASAGPEPAFVEVAGRRLRYLEMGEAEGVPVVFVHGFGGDLNNWLFNQPAIAEKHTTYAVDLPGHGGSSKEVGAGTVQAMSEALLGFLAALGVHRAHLVGHSMGGAVALNLALHHPEHVASATLICSAGLGPDISMDYIDGFIAANRRKKMEPVLQMLVANPDLVTGEMIEDVLKYKRLDGVEQALKIMREALFPNGRQALVLKGQVDGVRHPVQVIWGAEDRVVPVAHAEGLPANVKVTILEGAGHLAHMEKAQEVNALIEEIVRRAG</sequence>
<dbReference type="Pfam" id="PF00561">
    <property type="entry name" value="Abhydrolase_1"/>
    <property type="match status" value="1"/>
</dbReference>
<dbReference type="PRINTS" id="PR00111">
    <property type="entry name" value="ABHYDROLASE"/>
</dbReference>